<dbReference type="Pfam" id="PF03055">
    <property type="entry name" value="RPE65"/>
    <property type="match status" value="1"/>
</dbReference>
<keyword evidence="4 5" id="KW-0408">Iron</keyword>
<dbReference type="AlphaFoldDB" id="A0A9X3XB49"/>
<feature type="binding site" evidence="5">
    <location>
        <position position="235"/>
    </location>
    <ligand>
        <name>Fe cation</name>
        <dbReference type="ChEBI" id="CHEBI:24875"/>
        <note>catalytic</note>
    </ligand>
</feature>
<dbReference type="GO" id="GO:0010436">
    <property type="term" value="F:carotenoid dioxygenase activity"/>
    <property type="evidence" value="ECO:0007669"/>
    <property type="project" value="TreeGrafter"/>
</dbReference>
<keyword evidence="2 5" id="KW-0479">Metal-binding</keyword>
<sequence length="482" mass="54763">MTGERAGDYSCPRERAAPPEEPMQIVTSAYLEGNWGPVHDELDVPNLQVIGEIPRDLRGTFVRNGPNAQFAPIGRYHFFDGDGMIHAVRIEDGRASYRNRWVRTKGFQFEREAGRALWTGFAEPPNVAEPPHGMIYKNVANTAFALHGSQLYATWEGGPPHEIRLPALETVRMVDFDGRLDHPFTAHPKVDEVTGEMVFFGYTLWLPYIKYGVVGPDRRLDHYVQIPLDVPVMMHDFAITEHYSILLDLPYTFRMERMARGEVPLAFEKDRPSRFGILPRRGDASQVRWFELPACFIYHVWNAYEEGSRVVLLASRLAHTDVMGHSPEQAKRDYDGGRAWRFTFDLETGEAKEEQLDDAQADFTRIDDRLAGRKNRFGTAARFVPGADLPWIDGVVQYDFEKGRSDTHVFGKNRFGGEMVFAPREGATREDDGYVVGFVHDEGTGESEMIVLDAREIGRGPLARVRMPRRVPYGFHAAWVSA</sequence>
<feature type="compositionally biased region" description="Basic and acidic residues" evidence="6">
    <location>
        <begin position="1"/>
        <end position="18"/>
    </location>
</feature>
<evidence type="ECO:0000256" key="5">
    <source>
        <dbReference type="PIRSR" id="PIRSR604294-1"/>
    </source>
</evidence>
<dbReference type="PANTHER" id="PTHR10543:SF89">
    <property type="entry name" value="CAROTENOID 9,10(9',10')-CLEAVAGE DIOXYGENASE 1"/>
    <property type="match status" value="1"/>
</dbReference>
<evidence type="ECO:0000256" key="3">
    <source>
        <dbReference type="ARBA" id="ARBA00023002"/>
    </source>
</evidence>
<feature type="binding site" evidence="5">
    <location>
        <position position="187"/>
    </location>
    <ligand>
        <name>Fe cation</name>
        <dbReference type="ChEBI" id="CHEBI:24875"/>
        <note>catalytic</note>
    </ligand>
</feature>
<evidence type="ECO:0000313" key="8">
    <source>
        <dbReference type="Proteomes" id="UP001151081"/>
    </source>
</evidence>
<feature type="binding site" evidence="5">
    <location>
        <position position="476"/>
    </location>
    <ligand>
        <name>Fe cation</name>
        <dbReference type="ChEBI" id="CHEBI:24875"/>
        <note>catalytic</note>
    </ligand>
</feature>
<keyword evidence="3" id="KW-0560">Oxidoreductase</keyword>
<feature type="binding site" evidence="5">
    <location>
        <position position="299"/>
    </location>
    <ligand>
        <name>Fe cation</name>
        <dbReference type="ChEBI" id="CHEBI:24875"/>
        <note>catalytic</note>
    </ligand>
</feature>
<comment type="cofactor">
    <cofactor evidence="5">
        <name>Fe(2+)</name>
        <dbReference type="ChEBI" id="CHEBI:29033"/>
    </cofactor>
    <text evidence="5">Binds 1 Fe(2+) ion per subunit.</text>
</comment>
<accession>A0A9X3XB49</accession>
<dbReference type="PANTHER" id="PTHR10543">
    <property type="entry name" value="BETA-CAROTENE DIOXYGENASE"/>
    <property type="match status" value="1"/>
</dbReference>
<organism evidence="7 8">
    <name type="scientific">Polyangium jinanense</name>
    <dbReference type="NCBI Taxonomy" id="2829994"/>
    <lineage>
        <taxon>Bacteria</taxon>
        <taxon>Pseudomonadati</taxon>
        <taxon>Myxococcota</taxon>
        <taxon>Polyangia</taxon>
        <taxon>Polyangiales</taxon>
        <taxon>Polyangiaceae</taxon>
        <taxon>Polyangium</taxon>
    </lineage>
</organism>
<evidence type="ECO:0000313" key="7">
    <source>
        <dbReference type="EMBL" id="MDC3984631.1"/>
    </source>
</evidence>
<feature type="region of interest" description="Disordered" evidence="6">
    <location>
        <begin position="1"/>
        <end position="21"/>
    </location>
</feature>
<dbReference type="EMBL" id="JAGTJJ010000022">
    <property type="protein sequence ID" value="MDC3984631.1"/>
    <property type="molecule type" value="Genomic_DNA"/>
</dbReference>
<comment type="caution">
    <text evidence="7">The sequence shown here is derived from an EMBL/GenBank/DDBJ whole genome shotgun (WGS) entry which is preliminary data.</text>
</comment>
<evidence type="ECO:0000256" key="4">
    <source>
        <dbReference type="ARBA" id="ARBA00023004"/>
    </source>
</evidence>
<evidence type="ECO:0000256" key="2">
    <source>
        <dbReference type="ARBA" id="ARBA00022723"/>
    </source>
</evidence>
<dbReference type="GO" id="GO:0046872">
    <property type="term" value="F:metal ion binding"/>
    <property type="evidence" value="ECO:0007669"/>
    <property type="project" value="UniProtKB-KW"/>
</dbReference>
<dbReference type="InterPro" id="IPR004294">
    <property type="entry name" value="Carotenoid_Oase"/>
</dbReference>
<comment type="similarity">
    <text evidence="1">Belongs to the carotenoid oxygenase family.</text>
</comment>
<evidence type="ECO:0000256" key="1">
    <source>
        <dbReference type="ARBA" id="ARBA00006787"/>
    </source>
</evidence>
<dbReference type="Proteomes" id="UP001151081">
    <property type="component" value="Unassembled WGS sequence"/>
</dbReference>
<name>A0A9X3XB49_9BACT</name>
<keyword evidence="8" id="KW-1185">Reference proteome</keyword>
<proteinExistence type="inferred from homology"/>
<evidence type="ECO:0000256" key="6">
    <source>
        <dbReference type="SAM" id="MobiDB-lite"/>
    </source>
</evidence>
<dbReference type="GO" id="GO:0016121">
    <property type="term" value="P:carotene catabolic process"/>
    <property type="evidence" value="ECO:0007669"/>
    <property type="project" value="TreeGrafter"/>
</dbReference>
<protein>
    <submittedName>
        <fullName evidence="7">Carotenoid oxygenase family protein</fullName>
    </submittedName>
</protein>
<gene>
    <name evidence="7" type="ORF">KEG57_29250</name>
</gene>
<reference evidence="7 8" key="1">
    <citation type="submission" date="2021-04" db="EMBL/GenBank/DDBJ databases">
        <title>Genome analysis of Polyangium sp.</title>
        <authorList>
            <person name="Li Y."/>
            <person name="Wang J."/>
        </authorList>
    </citation>
    <scope>NUCLEOTIDE SEQUENCE [LARGE SCALE GENOMIC DNA]</scope>
    <source>
        <strain evidence="7 8">SDU14</strain>
    </source>
</reference>